<sequence>MSIIGLKTGPPLKTQLAPFSTVYPLNSVFIMRPPILGVASSIKKSRIPASFSVFAAERPDIPAPMMITVGDGEADDLASNK</sequence>
<reference evidence="1" key="1">
    <citation type="submission" date="2018-02" db="EMBL/GenBank/DDBJ databases">
        <title>Rhizophora mucronata_Transcriptome.</title>
        <authorList>
            <person name="Meera S.P."/>
            <person name="Sreeshan A."/>
            <person name="Augustine A."/>
        </authorList>
    </citation>
    <scope>NUCLEOTIDE SEQUENCE</scope>
    <source>
        <tissue evidence="1">Leaf</tissue>
    </source>
</reference>
<protein>
    <submittedName>
        <fullName evidence="1">Uncharacterized protein</fullName>
    </submittedName>
</protein>
<evidence type="ECO:0000313" key="1">
    <source>
        <dbReference type="EMBL" id="MBX58851.1"/>
    </source>
</evidence>
<dbReference type="AlphaFoldDB" id="A0A2P2PVS1"/>
<organism evidence="1">
    <name type="scientific">Rhizophora mucronata</name>
    <name type="common">Asiatic mangrove</name>
    <dbReference type="NCBI Taxonomy" id="61149"/>
    <lineage>
        <taxon>Eukaryota</taxon>
        <taxon>Viridiplantae</taxon>
        <taxon>Streptophyta</taxon>
        <taxon>Embryophyta</taxon>
        <taxon>Tracheophyta</taxon>
        <taxon>Spermatophyta</taxon>
        <taxon>Magnoliopsida</taxon>
        <taxon>eudicotyledons</taxon>
        <taxon>Gunneridae</taxon>
        <taxon>Pentapetalae</taxon>
        <taxon>rosids</taxon>
        <taxon>fabids</taxon>
        <taxon>Malpighiales</taxon>
        <taxon>Rhizophoraceae</taxon>
        <taxon>Rhizophora</taxon>
    </lineage>
</organism>
<dbReference type="EMBL" id="GGEC01078367">
    <property type="protein sequence ID" value="MBX58851.1"/>
    <property type="molecule type" value="Transcribed_RNA"/>
</dbReference>
<name>A0A2P2PVS1_RHIMU</name>
<accession>A0A2P2PVS1</accession>
<proteinExistence type="predicted"/>